<keyword evidence="15" id="KW-1185">Reference proteome</keyword>
<dbReference type="Gramene" id="rna-AYBTSS11_LOCUS20674">
    <property type="protein sequence ID" value="CAJ1965124.1"/>
    <property type="gene ID" value="gene-AYBTSS11_LOCUS20674"/>
</dbReference>
<keyword evidence="2" id="KW-0444">Lipid biosynthesis</keyword>
<dbReference type="SMART" id="SM00308">
    <property type="entry name" value="LH2"/>
    <property type="match status" value="1"/>
</dbReference>
<dbReference type="Gene3D" id="1.20.245.10">
    <property type="entry name" value="Lipoxygenase-1, Domain 5"/>
    <property type="match status" value="1"/>
</dbReference>
<dbReference type="InterPro" id="IPR036226">
    <property type="entry name" value="LipOase_C_sf"/>
</dbReference>
<organism evidence="14 15">
    <name type="scientific">Sphenostylis stenocarpa</name>
    <dbReference type="NCBI Taxonomy" id="92480"/>
    <lineage>
        <taxon>Eukaryota</taxon>
        <taxon>Viridiplantae</taxon>
        <taxon>Streptophyta</taxon>
        <taxon>Embryophyta</taxon>
        <taxon>Tracheophyta</taxon>
        <taxon>Spermatophyta</taxon>
        <taxon>Magnoliopsida</taxon>
        <taxon>eudicotyledons</taxon>
        <taxon>Gunneridae</taxon>
        <taxon>Pentapetalae</taxon>
        <taxon>rosids</taxon>
        <taxon>fabids</taxon>
        <taxon>Fabales</taxon>
        <taxon>Fabaceae</taxon>
        <taxon>Papilionoideae</taxon>
        <taxon>50 kb inversion clade</taxon>
        <taxon>NPAAA clade</taxon>
        <taxon>indigoferoid/millettioid clade</taxon>
        <taxon>Phaseoleae</taxon>
        <taxon>Sphenostylis</taxon>
    </lineage>
</organism>
<dbReference type="InterPro" id="IPR036392">
    <property type="entry name" value="PLAT/LH2_dom_sf"/>
</dbReference>
<feature type="transmembrane region" description="Helical" evidence="11">
    <location>
        <begin position="92"/>
        <end position="112"/>
    </location>
</feature>
<keyword evidence="4" id="KW-0925">Oxylipin biosynthesis</keyword>
<dbReference type="Gene3D" id="4.10.372.10">
    <property type="entry name" value="Lipoxygenase-1, Domain 3"/>
    <property type="match status" value="1"/>
</dbReference>
<dbReference type="GO" id="GO:0031408">
    <property type="term" value="P:oxylipin biosynthetic process"/>
    <property type="evidence" value="ECO:0007669"/>
    <property type="project" value="UniProtKB-KW"/>
</dbReference>
<evidence type="ECO:0000256" key="8">
    <source>
        <dbReference type="ARBA" id="ARBA00023098"/>
    </source>
</evidence>
<dbReference type="PRINTS" id="PR00468">
    <property type="entry name" value="PLTLPOXGNASE"/>
</dbReference>
<feature type="transmembrane region" description="Helical" evidence="11">
    <location>
        <begin position="36"/>
        <end position="59"/>
    </location>
</feature>
<gene>
    <name evidence="14" type="ORF">AYBTSS11_LOCUS20674</name>
</gene>
<dbReference type="SUPFAM" id="SSF49723">
    <property type="entry name" value="Lipase/lipooxygenase domain (PLAT/LH2 domain)"/>
    <property type="match status" value="1"/>
</dbReference>
<evidence type="ECO:0000259" key="12">
    <source>
        <dbReference type="PROSITE" id="PS50095"/>
    </source>
</evidence>
<evidence type="ECO:0000313" key="14">
    <source>
        <dbReference type="EMBL" id="CAJ1965124.1"/>
    </source>
</evidence>
<dbReference type="AlphaFoldDB" id="A0AA86VQ80"/>
<dbReference type="Gene3D" id="4.10.375.10">
    <property type="entry name" value="Lipoxygenase-1, Domain 2"/>
    <property type="match status" value="1"/>
</dbReference>
<keyword evidence="3" id="KW-0479">Metal-binding</keyword>
<keyword evidence="11" id="KW-1133">Transmembrane helix</keyword>
<evidence type="ECO:0000256" key="10">
    <source>
        <dbReference type="PROSITE-ProRule" id="PRU00152"/>
    </source>
</evidence>
<accession>A0AA86VQ80</accession>
<dbReference type="GO" id="GO:0006633">
    <property type="term" value="P:fatty acid biosynthetic process"/>
    <property type="evidence" value="ECO:0007669"/>
    <property type="project" value="UniProtKB-KW"/>
</dbReference>
<evidence type="ECO:0000256" key="6">
    <source>
        <dbReference type="ARBA" id="ARBA00022964"/>
    </source>
</evidence>
<evidence type="ECO:0000256" key="5">
    <source>
        <dbReference type="ARBA" id="ARBA00022832"/>
    </source>
</evidence>
<dbReference type="GO" id="GO:0046872">
    <property type="term" value="F:metal ion binding"/>
    <property type="evidence" value="ECO:0007669"/>
    <property type="project" value="UniProtKB-KW"/>
</dbReference>
<evidence type="ECO:0000259" key="13">
    <source>
        <dbReference type="PROSITE" id="PS51393"/>
    </source>
</evidence>
<keyword evidence="5" id="KW-0276">Fatty acid metabolism</keyword>
<dbReference type="Pfam" id="PF00305">
    <property type="entry name" value="Lipoxygenase"/>
    <property type="match status" value="1"/>
</dbReference>
<dbReference type="Gene3D" id="2.60.60.20">
    <property type="entry name" value="PLAT/LH2 domain"/>
    <property type="match status" value="1"/>
</dbReference>
<keyword evidence="11" id="KW-0812">Transmembrane</keyword>
<feature type="domain" description="Lipoxygenase" evidence="13">
    <location>
        <begin position="236"/>
        <end position="637"/>
    </location>
</feature>
<dbReference type="GO" id="GO:0016702">
    <property type="term" value="F:oxidoreductase activity, acting on single donors with incorporation of molecular oxygen, incorporation of two atoms of oxygen"/>
    <property type="evidence" value="ECO:0007669"/>
    <property type="project" value="InterPro"/>
</dbReference>
<dbReference type="InterPro" id="IPR013819">
    <property type="entry name" value="LipOase_C"/>
</dbReference>
<dbReference type="PANTHER" id="PTHR11771">
    <property type="entry name" value="LIPOXYGENASE"/>
    <property type="match status" value="1"/>
</dbReference>
<dbReference type="InterPro" id="IPR027433">
    <property type="entry name" value="Lipoxygenase_dom_3"/>
</dbReference>
<dbReference type="Pfam" id="PF01477">
    <property type="entry name" value="PLAT"/>
    <property type="match status" value="1"/>
</dbReference>
<evidence type="ECO:0000313" key="15">
    <source>
        <dbReference type="Proteomes" id="UP001189624"/>
    </source>
</evidence>
<dbReference type="Proteomes" id="UP001189624">
    <property type="component" value="Chromosome 6"/>
</dbReference>
<dbReference type="Gene3D" id="3.10.450.60">
    <property type="match status" value="1"/>
</dbReference>
<comment type="similarity">
    <text evidence="1">Belongs to the lipoxygenase family.</text>
</comment>
<dbReference type="PROSITE" id="PS51393">
    <property type="entry name" value="LIPOXYGENASE_3"/>
    <property type="match status" value="1"/>
</dbReference>
<proteinExistence type="inferred from homology"/>
<evidence type="ECO:0000256" key="4">
    <source>
        <dbReference type="ARBA" id="ARBA00022767"/>
    </source>
</evidence>
<dbReference type="InterPro" id="IPR001246">
    <property type="entry name" value="LipOase_plant"/>
</dbReference>
<dbReference type="GO" id="GO:0034440">
    <property type="term" value="P:lipid oxidation"/>
    <property type="evidence" value="ECO:0007669"/>
    <property type="project" value="InterPro"/>
</dbReference>
<sequence length="637" mass="72342">MYLRFEAFLRLNREFLCIDEVPVPFMLLDKKPGGLTLVYGPAYVVMGFPIVCILFDIAILAPTWVFANGPGFCSLLIGIDVLTVVDTLRKSVAGSFMVFVVSQVDFSLLITFSANFRSSVSPFFVLFIGRCSSLLRAVNEAATTFFVRMTRKTPKTSAQSREKNEDILLYEAQFELSTEFGNVGAVMIENEQQDEVLLKSIVLHGFPGGPLHFICNSWIQPNHASATKRVFFTNKSYLPSQTPRGLQRLREEELLLLRGNGEGERKDGDRIYDYDVYNDLGDPDTNIDLKRPVLGGSKQYPYPRRCRTGRNKSNAGLNAIFESLDTILTDPALGFFSFEDIDALYKEGFHLPPLKANGLTLLQRVIPKLIKVVNDSQNILRFDPPEAFKRDRFFWFSDVEFARETLAGVNPYSIQLEWPLTSKLDSQIYGPQESAITRELIELQIITCGTIEEAIKEKKLFMLDYHDLFLPYVSKVRKIKGTTLYGSRTIFYLTGQGMLKPLAIELTTPPMDGNPQWKQVFTPASTDSTNLWLWRHAKAHVLAHDTGYHELISHWLRTHCVINSLARKELISANRVIEISFFTNKYSMELSSVAYDQLWRFDLQALPNDLIERGMAVIDPNAPHGLKLTIEDISFCQ</sequence>
<evidence type="ECO:0000256" key="7">
    <source>
        <dbReference type="ARBA" id="ARBA00023002"/>
    </source>
</evidence>
<keyword evidence="8" id="KW-0443">Lipid metabolism</keyword>
<dbReference type="SUPFAM" id="SSF48484">
    <property type="entry name" value="Lipoxigenase"/>
    <property type="match status" value="1"/>
</dbReference>
<keyword evidence="6" id="KW-0223">Dioxygenase</keyword>
<evidence type="ECO:0008006" key="16">
    <source>
        <dbReference type="Google" id="ProtNLM"/>
    </source>
</evidence>
<evidence type="ECO:0000256" key="3">
    <source>
        <dbReference type="ARBA" id="ARBA00022723"/>
    </source>
</evidence>
<evidence type="ECO:0000256" key="9">
    <source>
        <dbReference type="ARBA" id="ARBA00023160"/>
    </source>
</evidence>
<feature type="transmembrane region" description="Helical" evidence="11">
    <location>
        <begin position="65"/>
        <end position="85"/>
    </location>
</feature>
<dbReference type="PRINTS" id="PR00087">
    <property type="entry name" value="LIPOXYGENASE"/>
</dbReference>
<dbReference type="InterPro" id="IPR000907">
    <property type="entry name" value="LipOase"/>
</dbReference>
<evidence type="ECO:0000256" key="2">
    <source>
        <dbReference type="ARBA" id="ARBA00022516"/>
    </source>
</evidence>
<protein>
    <recommendedName>
        <fullName evidence="16">Lipoxygenase</fullName>
    </recommendedName>
</protein>
<dbReference type="InterPro" id="IPR001024">
    <property type="entry name" value="PLAT/LH2_dom"/>
</dbReference>
<keyword evidence="7" id="KW-0560">Oxidoreductase</keyword>
<evidence type="ECO:0000256" key="1">
    <source>
        <dbReference type="ARBA" id="ARBA00009419"/>
    </source>
</evidence>
<dbReference type="PROSITE" id="PS50095">
    <property type="entry name" value="PLAT"/>
    <property type="match status" value="1"/>
</dbReference>
<name>A0AA86VQ80_9FABA</name>
<feature type="domain" description="PLAT" evidence="12">
    <location>
        <begin position="104"/>
        <end position="233"/>
    </location>
</feature>
<dbReference type="EMBL" id="OY731403">
    <property type="protein sequence ID" value="CAJ1965124.1"/>
    <property type="molecule type" value="Genomic_DNA"/>
</dbReference>
<comment type="caution">
    <text evidence="10">Lacks conserved residue(s) required for the propagation of feature annotation.</text>
</comment>
<keyword evidence="9" id="KW-0275">Fatty acid biosynthesis</keyword>
<reference evidence="14" key="1">
    <citation type="submission" date="2023-10" db="EMBL/GenBank/DDBJ databases">
        <authorList>
            <person name="Domelevo Entfellner J.-B."/>
        </authorList>
    </citation>
    <scope>NUCLEOTIDE SEQUENCE</scope>
</reference>
<keyword evidence="11" id="KW-0472">Membrane</keyword>
<evidence type="ECO:0000256" key="11">
    <source>
        <dbReference type="SAM" id="Phobius"/>
    </source>
</evidence>